<dbReference type="EMBL" id="BKCJ010337155">
    <property type="protein sequence ID" value="GEZ88473.1"/>
    <property type="molecule type" value="Genomic_DNA"/>
</dbReference>
<dbReference type="CDD" id="cd01681">
    <property type="entry name" value="aeEF2_snRNP_like_IV"/>
    <property type="match status" value="1"/>
</dbReference>
<evidence type="ECO:0000259" key="6">
    <source>
        <dbReference type="Pfam" id="PF03764"/>
    </source>
</evidence>
<dbReference type="AlphaFoldDB" id="A0A699IV28"/>
<organism evidence="7">
    <name type="scientific">Tanacetum cinerariifolium</name>
    <name type="common">Dalmatian daisy</name>
    <name type="synonym">Chrysanthemum cinerariifolium</name>
    <dbReference type="NCBI Taxonomy" id="118510"/>
    <lineage>
        <taxon>Eukaryota</taxon>
        <taxon>Viridiplantae</taxon>
        <taxon>Streptophyta</taxon>
        <taxon>Embryophyta</taxon>
        <taxon>Tracheophyta</taxon>
        <taxon>Spermatophyta</taxon>
        <taxon>Magnoliopsida</taxon>
        <taxon>eudicotyledons</taxon>
        <taxon>Gunneridae</taxon>
        <taxon>Pentapetalae</taxon>
        <taxon>asterids</taxon>
        <taxon>campanulids</taxon>
        <taxon>Asterales</taxon>
        <taxon>Asteraceae</taxon>
        <taxon>Asteroideae</taxon>
        <taxon>Anthemideae</taxon>
        <taxon>Anthemidinae</taxon>
        <taxon>Tanacetum</taxon>
    </lineage>
</organism>
<reference evidence="7" key="1">
    <citation type="journal article" date="2019" name="Sci. Rep.">
        <title>Draft genome of Tanacetum cinerariifolium, the natural source of mosquito coil.</title>
        <authorList>
            <person name="Yamashiro T."/>
            <person name="Shiraishi A."/>
            <person name="Satake H."/>
            <person name="Nakayama K."/>
        </authorList>
    </citation>
    <scope>NUCLEOTIDE SEQUENCE</scope>
</reference>
<dbReference type="InterPro" id="IPR020568">
    <property type="entry name" value="Ribosomal_Su5_D2-typ_SF"/>
</dbReference>
<evidence type="ECO:0000256" key="3">
    <source>
        <dbReference type="ARBA" id="ARBA00022768"/>
    </source>
</evidence>
<dbReference type="SUPFAM" id="SSF54211">
    <property type="entry name" value="Ribosomal protein S5 domain 2-like"/>
    <property type="match status" value="1"/>
</dbReference>
<dbReference type="InterPro" id="IPR005517">
    <property type="entry name" value="Transl_elong_EFG/EF2_IV"/>
</dbReference>
<dbReference type="GO" id="GO:0005525">
    <property type="term" value="F:GTP binding"/>
    <property type="evidence" value="ECO:0007669"/>
    <property type="project" value="UniProtKB-KW"/>
</dbReference>
<dbReference type="GO" id="GO:0003746">
    <property type="term" value="F:translation elongation factor activity"/>
    <property type="evidence" value="ECO:0007669"/>
    <property type="project" value="UniProtKB-KW"/>
</dbReference>
<keyword evidence="5" id="KW-0342">GTP-binding</keyword>
<dbReference type="Gene3D" id="3.30.70.240">
    <property type="match status" value="1"/>
</dbReference>
<keyword evidence="4" id="KW-0648">Protein biosynthesis</keyword>
<sequence length="197" mass="22447">MNGAPINKSHLGVSCCETVLEKSCETVNSKFSYNRRNRIHNLLKMEASPMNEQHVNDIDKWLPDGLRDEEFAWDDNGLGKKILYFTGPNMVVNIGKGDRYPDSIKETIVVGFQFASKKGGVLARENMRGICFEVFDVILKNRDRVTDILDASMNAIYASQLTAKPRLLEPVYLVEIQSCESYLAEIRKELNNRRENV</sequence>
<dbReference type="PANTHER" id="PTHR42908">
    <property type="entry name" value="TRANSLATION ELONGATION FACTOR-RELATED"/>
    <property type="match status" value="1"/>
</dbReference>
<dbReference type="Gene3D" id="3.30.230.10">
    <property type="match status" value="1"/>
</dbReference>
<evidence type="ECO:0000313" key="7">
    <source>
        <dbReference type="EMBL" id="GEZ88473.1"/>
    </source>
</evidence>
<proteinExistence type="predicted"/>
<dbReference type="GO" id="GO:0005829">
    <property type="term" value="C:cytosol"/>
    <property type="evidence" value="ECO:0007669"/>
    <property type="project" value="TreeGrafter"/>
</dbReference>
<dbReference type="PANTHER" id="PTHR42908:SF10">
    <property type="entry name" value="EUKARYOTIC TRANSLATION ELONGATION FACTOR 2"/>
    <property type="match status" value="1"/>
</dbReference>
<comment type="caution">
    <text evidence="7">The sequence shown here is derived from an EMBL/GenBank/DDBJ whole genome shotgun (WGS) entry which is preliminary data.</text>
</comment>
<evidence type="ECO:0000256" key="5">
    <source>
        <dbReference type="ARBA" id="ARBA00023134"/>
    </source>
</evidence>
<evidence type="ECO:0000256" key="2">
    <source>
        <dbReference type="ARBA" id="ARBA00022741"/>
    </source>
</evidence>
<dbReference type="GO" id="GO:0003924">
    <property type="term" value="F:GTPase activity"/>
    <property type="evidence" value="ECO:0007669"/>
    <property type="project" value="TreeGrafter"/>
</dbReference>
<protein>
    <recommendedName>
        <fullName evidence="6">Translation elongation factor EFG/EF2 domain-containing protein</fullName>
    </recommendedName>
</protein>
<keyword evidence="3" id="KW-0251">Elongation factor</keyword>
<dbReference type="InterPro" id="IPR014721">
    <property type="entry name" value="Ribsml_uS5_D2-typ_fold_subgr"/>
</dbReference>
<dbReference type="GO" id="GO:1990904">
    <property type="term" value="C:ribonucleoprotein complex"/>
    <property type="evidence" value="ECO:0007669"/>
    <property type="project" value="TreeGrafter"/>
</dbReference>
<evidence type="ECO:0000256" key="4">
    <source>
        <dbReference type="ARBA" id="ARBA00022917"/>
    </source>
</evidence>
<keyword evidence="1" id="KW-0963">Cytoplasm</keyword>
<feature type="domain" description="Translation elongation factor EFG/EF2" evidence="6">
    <location>
        <begin position="86"/>
        <end position="163"/>
    </location>
</feature>
<keyword evidence="2" id="KW-0547">Nucleotide-binding</keyword>
<gene>
    <name evidence="7" type="ORF">Tci_560446</name>
</gene>
<evidence type="ECO:0000256" key="1">
    <source>
        <dbReference type="ARBA" id="ARBA00022490"/>
    </source>
</evidence>
<name>A0A699IV28_TANCI</name>
<dbReference type="Pfam" id="PF03764">
    <property type="entry name" value="EFG_IV"/>
    <property type="match status" value="1"/>
</dbReference>
<dbReference type="GO" id="GO:0043022">
    <property type="term" value="F:ribosome binding"/>
    <property type="evidence" value="ECO:0007669"/>
    <property type="project" value="TreeGrafter"/>
</dbReference>
<accession>A0A699IV28</accession>